<dbReference type="PRINTS" id="PR00922">
    <property type="entry name" value="DADACBPTASE3"/>
</dbReference>
<proteinExistence type="inferred from homology"/>
<evidence type="ECO:0000256" key="1">
    <source>
        <dbReference type="ARBA" id="ARBA00006096"/>
    </source>
</evidence>
<name>A0ABW2AP05_9MICO</name>
<reference evidence="4" key="1">
    <citation type="journal article" date="2019" name="Int. J. Syst. Evol. Microbiol.">
        <title>The Global Catalogue of Microorganisms (GCM) 10K type strain sequencing project: providing services to taxonomists for standard genome sequencing and annotation.</title>
        <authorList>
            <consortium name="The Broad Institute Genomics Platform"/>
            <consortium name="The Broad Institute Genome Sequencing Center for Infectious Disease"/>
            <person name="Wu L."/>
            <person name="Ma J."/>
        </authorList>
    </citation>
    <scope>NUCLEOTIDE SEQUENCE [LARGE SCALE GENOMIC DNA]</scope>
    <source>
        <strain evidence="4">NBRC 106593</strain>
    </source>
</reference>
<gene>
    <name evidence="3" type="primary">dacB</name>
    <name evidence="3" type="ORF">ACFQBT_02045</name>
</gene>
<dbReference type="GO" id="GO:0009002">
    <property type="term" value="F:serine-type D-Ala-D-Ala carboxypeptidase activity"/>
    <property type="evidence" value="ECO:0007669"/>
    <property type="project" value="UniProtKB-EC"/>
</dbReference>
<comment type="caution">
    <text evidence="3">The sequence shown here is derived from an EMBL/GenBank/DDBJ whole genome shotgun (WGS) entry which is preliminary data.</text>
</comment>
<dbReference type="NCBIfam" id="TIGR00666">
    <property type="entry name" value="PBP4"/>
    <property type="match status" value="1"/>
</dbReference>
<dbReference type="SUPFAM" id="SSF56601">
    <property type="entry name" value="beta-lactamase/transpeptidase-like"/>
    <property type="match status" value="1"/>
</dbReference>
<keyword evidence="2 3" id="KW-0378">Hydrolase</keyword>
<protein>
    <submittedName>
        <fullName evidence="3">D-alanyl-D-alanine carboxypeptidase/D-alanyl-D-alanine-endopeptidase</fullName>
        <ecNumber evidence="3">3.4.16.4</ecNumber>
    </submittedName>
</protein>
<accession>A0ABW2AP05</accession>
<keyword evidence="3" id="KW-0645">Protease</keyword>
<dbReference type="RefSeq" id="WP_377820166.1">
    <property type="nucleotide sequence ID" value="NZ_JBHSWJ010000002.1"/>
</dbReference>
<dbReference type="InterPro" id="IPR012338">
    <property type="entry name" value="Beta-lactam/transpept-like"/>
</dbReference>
<evidence type="ECO:0000313" key="4">
    <source>
        <dbReference type="Proteomes" id="UP001596356"/>
    </source>
</evidence>
<dbReference type="Pfam" id="PF02113">
    <property type="entry name" value="Peptidase_S13"/>
    <property type="match status" value="2"/>
</dbReference>
<comment type="similarity">
    <text evidence="1">Belongs to the peptidase S13 family.</text>
</comment>
<evidence type="ECO:0000313" key="3">
    <source>
        <dbReference type="EMBL" id="MFC6712696.1"/>
    </source>
</evidence>
<dbReference type="Proteomes" id="UP001596356">
    <property type="component" value="Unassembled WGS sequence"/>
</dbReference>
<dbReference type="EMBL" id="JBHSWJ010000002">
    <property type="protein sequence ID" value="MFC6712696.1"/>
    <property type="molecule type" value="Genomic_DNA"/>
</dbReference>
<dbReference type="EC" id="3.4.16.4" evidence="3"/>
<dbReference type="Gene3D" id="3.40.710.10">
    <property type="entry name" value="DD-peptidase/beta-lactamase superfamily"/>
    <property type="match status" value="2"/>
</dbReference>
<keyword evidence="3" id="KW-0121">Carboxypeptidase</keyword>
<dbReference type="PANTHER" id="PTHR30023">
    <property type="entry name" value="D-ALANYL-D-ALANINE CARBOXYPEPTIDASE"/>
    <property type="match status" value="1"/>
</dbReference>
<dbReference type="PANTHER" id="PTHR30023:SF0">
    <property type="entry name" value="PENICILLIN-SENSITIVE CARBOXYPEPTIDASE A"/>
    <property type="match status" value="1"/>
</dbReference>
<keyword evidence="4" id="KW-1185">Reference proteome</keyword>
<evidence type="ECO:0000256" key="2">
    <source>
        <dbReference type="ARBA" id="ARBA00022801"/>
    </source>
</evidence>
<sequence length="385" mass="39061">MKQPLASNWLGTKTGVVIRDVRSGQTLFDASGSTPMEPASVTKLLSAWAVSHTMDLQHRLTTRVVAGSGNQIVLVAGGDTALNPGKGDPSSVNGYAGLGDLATQVATALKKKGQTSVVIAVNTAYAPGPLTVPGWDPAYLGMGYTARIAMLGLSTQRAKAGIPAVADPVKATTAAFAKNLTAQGITVAGFASSGPADGTTLGSVQSAPLVDVLGMALQDSDNAMIESLVRQAAFTKGVAGDDASLTAWVMDTVAQSGFDVSGVKLADVCGLADGTSFPPRLLADLLEKGASGADARYQEVMSRLPVGGWNGTMDDRFLQSTNNAGAGQVRAKTGSLTGVSSLAGTVRTQSGRLLVFAIITNGPQSQGPYGARAAIDNVVAAVVSL</sequence>
<organism evidence="3 4">
    <name type="scientific">Branchiibius cervicis</name>
    <dbReference type="NCBI Taxonomy" id="908252"/>
    <lineage>
        <taxon>Bacteria</taxon>
        <taxon>Bacillati</taxon>
        <taxon>Actinomycetota</taxon>
        <taxon>Actinomycetes</taxon>
        <taxon>Micrococcales</taxon>
        <taxon>Dermacoccaceae</taxon>
        <taxon>Branchiibius</taxon>
    </lineage>
</organism>
<dbReference type="InterPro" id="IPR000667">
    <property type="entry name" value="Peptidase_S13"/>
</dbReference>